<dbReference type="PANTHER" id="PTHR37023">
    <property type="entry name" value="TRANSPOSASE"/>
    <property type="match status" value="1"/>
</dbReference>
<dbReference type="InterPro" id="IPR026889">
    <property type="entry name" value="Zn_Tnp"/>
</dbReference>
<dbReference type="AlphaFoldDB" id="A0A3B1D7R6"/>
<feature type="non-terminal residue" evidence="3">
    <location>
        <position position="1"/>
    </location>
</feature>
<reference evidence="3" key="1">
    <citation type="submission" date="2018-06" db="EMBL/GenBank/DDBJ databases">
        <authorList>
            <person name="Zhirakovskaya E."/>
        </authorList>
    </citation>
    <scope>NUCLEOTIDE SEQUENCE</scope>
</reference>
<dbReference type="PANTHER" id="PTHR37023:SF1">
    <property type="entry name" value="ISSOD25 TRANSPOSASE TNPA_ISSOD25"/>
    <property type="match status" value="1"/>
</dbReference>
<dbReference type="GO" id="GO:0003677">
    <property type="term" value="F:DNA binding"/>
    <property type="evidence" value="ECO:0007669"/>
    <property type="project" value="InterPro"/>
</dbReference>
<gene>
    <name evidence="3" type="ORF">MNBD_UNCLBAC01-953</name>
</gene>
<dbReference type="Pfam" id="PF14319">
    <property type="entry name" value="Zn_Tnp_IS91"/>
    <property type="match status" value="1"/>
</dbReference>
<proteinExistence type="predicted"/>
<dbReference type="Pfam" id="PF04986">
    <property type="entry name" value="Y2_Tnp"/>
    <property type="match status" value="1"/>
</dbReference>
<accession>A0A3B1D7R6</accession>
<feature type="domain" description="Transposase zinc-binding" evidence="2">
    <location>
        <begin position="8"/>
        <end position="90"/>
    </location>
</feature>
<sequence length="183" mass="21273">NGNWWKFFLKYHKFITPNILINVLKMLVCGTRILGFNIFQCLKCGHILKINHTCKSKFCSPCGKKAADNWIKNSYNRLPNTLWQHITLTMPDQIWNLFWKNRHLMNKAPHLAAKIILKLSKDQGFLPGIFLAIHTFGRDLKKNFHIHLSTTLRGLSLSKDAWINKPAYFHLVVLAYPKSTSKT</sequence>
<protein>
    <submittedName>
        <fullName evidence="3">Uncharacterized protein</fullName>
    </submittedName>
</protein>
<dbReference type="GO" id="GO:0004803">
    <property type="term" value="F:transposase activity"/>
    <property type="evidence" value="ECO:0007669"/>
    <property type="project" value="InterPro"/>
</dbReference>
<dbReference type="InterPro" id="IPR007069">
    <property type="entry name" value="Transposase_32"/>
</dbReference>
<dbReference type="GO" id="GO:0006313">
    <property type="term" value="P:DNA transposition"/>
    <property type="evidence" value="ECO:0007669"/>
    <property type="project" value="InterPro"/>
</dbReference>
<evidence type="ECO:0000259" key="1">
    <source>
        <dbReference type="Pfam" id="PF04986"/>
    </source>
</evidence>
<dbReference type="EMBL" id="UOGJ01000007">
    <property type="protein sequence ID" value="VAX34821.1"/>
    <property type="molecule type" value="Genomic_DNA"/>
</dbReference>
<name>A0A3B1D7R6_9ZZZZ</name>
<evidence type="ECO:0000259" key="2">
    <source>
        <dbReference type="Pfam" id="PF14319"/>
    </source>
</evidence>
<feature type="domain" description="Transposase IS801/IS1294" evidence="1">
    <location>
        <begin position="128"/>
        <end position="172"/>
    </location>
</feature>
<evidence type="ECO:0000313" key="3">
    <source>
        <dbReference type="EMBL" id="VAX34821.1"/>
    </source>
</evidence>
<organism evidence="3">
    <name type="scientific">hydrothermal vent metagenome</name>
    <dbReference type="NCBI Taxonomy" id="652676"/>
    <lineage>
        <taxon>unclassified sequences</taxon>
        <taxon>metagenomes</taxon>
        <taxon>ecological metagenomes</taxon>
    </lineage>
</organism>